<dbReference type="SUPFAM" id="SSF46600">
    <property type="entry name" value="C-terminal UvrC-binding domain of UvrB"/>
    <property type="match status" value="1"/>
</dbReference>
<keyword evidence="7" id="KW-0227">DNA damage</keyword>
<dbReference type="PROSITE" id="PS51194">
    <property type="entry name" value="HELICASE_CTER"/>
    <property type="match status" value="1"/>
</dbReference>
<dbReference type="GO" id="GO:0009432">
    <property type="term" value="P:SOS response"/>
    <property type="evidence" value="ECO:0007669"/>
    <property type="project" value="UniProtKB-KW"/>
</dbReference>
<dbReference type="Proteomes" id="UP000177594">
    <property type="component" value="Unassembled WGS sequence"/>
</dbReference>
<dbReference type="GO" id="GO:0004518">
    <property type="term" value="F:nuclease activity"/>
    <property type="evidence" value="ECO:0007669"/>
    <property type="project" value="UniProtKB-KW"/>
</dbReference>
<evidence type="ECO:0000259" key="9">
    <source>
        <dbReference type="PROSITE" id="PS51192"/>
    </source>
</evidence>
<dbReference type="Gene3D" id="4.10.860.10">
    <property type="entry name" value="UVR domain"/>
    <property type="match status" value="1"/>
</dbReference>
<proteinExistence type="inferred from homology"/>
<dbReference type="PANTHER" id="PTHR24029">
    <property type="entry name" value="UVRABC SYSTEM PROTEIN B"/>
    <property type="match status" value="1"/>
</dbReference>
<dbReference type="SMART" id="SM00490">
    <property type="entry name" value="HELICc"/>
    <property type="match status" value="1"/>
</dbReference>
<reference evidence="11 12" key="1">
    <citation type="journal article" date="2016" name="Nat. Commun.">
        <title>Thousands of microbial genomes shed light on interconnected biogeochemical processes in an aquifer system.</title>
        <authorList>
            <person name="Anantharaman K."/>
            <person name="Brown C.T."/>
            <person name="Hug L.A."/>
            <person name="Sharon I."/>
            <person name="Castelle C.J."/>
            <person name="Probst A.J."/>
            <person name="Thomas B.C."/>
            <person name="Singh A."/>
            <person name="Wilkins M.J."/>
            <person name="Karaoz U."/>
            <person name="Brodie E.L."/>
            <person name="Williams K.H."/>
            <person name="Hubbard S.S."/>
            <person name="Banfield J.F."/>
        </authorList>
    </citation>
    <scope>NUCLEOTIDE SEQUENCE [LARGE SCALE GENOMIC DNA]</scope>
</reference>
<dbReference type="InterPro" id="IPR006935">
    <property type="entry name" value="Helicase/UvrB_N"/>
</dbReference>
<dbReference type="AlphaFoldDB" id="A0A1F8EHA9"/>
<evidence type="ECO:0000313" key="12">
    <source>
        <dbReference type="Proteomes" id="UP000177594"/>
    </source>
</evidence>
<evidence type="ECO:0000256" key="3">
    <source>
        <dbReference type="ARBA" id="ARBA00022769"/>
    </source>
</evidence>
<dbReference type="PROSITE" id="PS51192">
    <property type="entry name" value="HELICASE_ATP_BIND_1"/>
    <property type="match status" value="1"/>
</dbReference>
<evidence type="ECO:0000256" key="5">
    <source>
        <dbReference type="ARBA" id="ARBA00026033"/>
    </source>
</evidence>
<evidence type="ECO:0000313" key="11">
    <source>
        <dbReference type="EMBL" id="OGN00193.1"/>
    </source>
</evidence>
<dbReference type="GO" id="GO:0016887">
    <property type="term" value="F:ATP hydrolysis activity"/>
    <property type="evidence" value="ECO:0007669"/>
    <property type="project" value="InterPro"/>
</dbReference>
<dbReference type="GO" id="GO:0005737">
    <property type="term" value="C:cytoplasm"/>
    <property type="evidence" value="ECO:0007669"/>
    <property type="project" value="UniProtKB-SubCell"/>
</dbReference>
<dbReference type="Pfam" id="PF04851">
    <property type="entry name" value="ResIII"/>
    <property type="match status" value="1"/>
</dbReference>
<keyword evidence="3 7" id="KW-0228">DNA excision</keyword>
<protein>
    <recommendedName>
        <fullName evidence="6 7">UvrABC system protein B</fullName>
    </recommendedName>
</protein>
<evidence type="ECO:0000256" key="2">
    <source>
        <dbReference type="ARBA" id="ARBA00008533"/>
    </source>
</evidence>
<sequence length="694" mass="79521">MFKLTSKFQPTGDQPDAIAKLTKGLKSNKRYQVLLGVTGSGKTFTMAKVIEQYQKPTLIISHNKTLAAQLYKEFKEFFPNNAVHYFVSYYDYYQPEAYIPHTDTYIEKDSKINEELDRLRHATTQALMSRNDVIIVASVSCIYNLGSPEEYKNMGLNIFEGQKITPNELIHKLVRLQYAQDIELKRGCFRKTKNEIELMGPDGQNVFKMTLGPIYSPGSAKNKFIPSEGIIKILHAGITEPEELETKDPVFEKIVETTILPAKYWLTSDNKIAIAIENIKSELQHTIKTLKKAGKLREAARLYEKTMYDIDMMKKTGYCHGIENYSRHLDFRKSGKPPYTLLDFFISKGEFFTIIDESHISIPQIRGMFHGDHSRKSTLVEYGFRLPSALDNRPLKFLEFEKRIQKLVYVSATPGKYELKRAGKENIAEQLIRPTGLLDPTIEIQPTKNQIKHLLEEVKKRIASKERIIVTTLTKKMAENLSEYLAETGIKVNYLHSEIKTLERLKILKDFRLGHYDVIVGVNLLREGLDLPEVSLIAILDADKEGFLRNTTTLIQTMGRAARHINGHVVLYADKMTDSIKSAIYETTRRRKKQEKHNENNNIIPETIQKAIGDFDLPVSQNSLTMLATDGITKTRRWGKENDELIIFGNGSRDKIVSQLTKMMEQAARKMEYDKALTLREQIRKIKTGPTEPA</sequence>
<feature type="domain" description="UVR" evidence="8">
    <location>
        <begin position="654"/>
        <end position="689"/>
    </location>
</feature>
<dbReference type="InterPro" id="IPR027417">
    <property type="entry name" value="P-loop_NTPase"/>
</dbReference>
<evidence type="ECO:0000259" key="10">
    <source>
        <dbReference type="PROSITE" id="PS51194"/>
    </source>
</evidence>
<dbReference type="CDD" id="cd17916">
    <property type="entry name" value="DEXHc_UvrB"/>
    <property type="match status" value="1"/>
</dbReference>
<evidence type="ECO:0000259" key="8">
    <source>
        <dbReference type="PROSITE" id="PS50151"/>
    </source>
</evidence>
<dbReference type="InterPro" id="IPR024759">
    <property type="entry name" value="UvrB_YAD/RRR_dom"/>
</dbReference>
<dbReference type="GO" id="GO:0003677">
    <property type="term" value="F:DNA binding"/>
    <property type="evidence" value="ECO:0007669"/>
    <property type="project" value="InterPro"/>
</dbReference>
<dbReference type="InterPro" id="IPR036876">
    <property type="entry name" value="UVR_dom_sf"/>
</dbReference>
<accession>A0A1F8EHA9</accession>
<evidence type="ECO:0000256" key="1">
    <source>
        <dbReference type="ARBA" id="ARBA00004496"/>
    </source>
</evidence>
<comment type="subcellular location">
    <subcellularLocation>
        <location evidence="1 7">Cytoplasm</location>
    </subcellularLocation>
</comment>
<dbReference type="GO" id="GO:0006289">
    <property type="term" value="P:nucleotide-excision repair"/>
    <property type="evidence" value="ECO:0007669"/>
    <property type="project" value="InterPro"/>
</dbReference>
<dbReference type="InterPro" id="IPR001650">
    <property type="entry name" value="Helicase_C-like"/>
</dbReference>
<dbReference type="InterPro" id="IPR004807">
    <property type="entry name" value="UvrB"/>
</dbReference>
<dbReference type="GO" id="GO:0009380">
    <property type="term" value="C:excinuclease repair complex"/>
    <property type="evidence" value="ECO:0007669"/>
    <property type="project" value="InterPro"/>
</dbReference>
<dbReference type="Pfam" id="PF12344">
    <property type="entry name" value="UvrB"/>
    <property type="match status" value="1"/>
</dbReference>
<evidence type="ECO:0000256" key="4">
    <source>
        <dbReference type="ARBA" id="ARBA00022881"/>
    </source>
</evidence>
<keyword evidence="7" id="KW-0234">DNA repair</keyword>
<dbReference type="SUPFAM" id="SSF52540">
    <property type="entry name" value="P-loop containing nucleoside triphosphate hydrolases"/>
    <property type="match status" value="2"/>
</dbReference>
<dbReference type="GO" id="GO:0005524">
    <property type="term" value="F:ATP binding"/>
    <property type="evidence" value="ECO:0007669"/>
    <property type="project" value="InterPro"/>
</dbReference>
<organism evidence="11 12">
    <name type="scientific">Candidatus Yanofskybacteria bacterium RIFCSPHIGHO2_01_FULL_39_8b</name>
    <dbReference type="NCBI Taxonomy" id="1802659"/>
    <lineage>
        <taxon>Bacteria</taxon>
        <taxon>Candidatus Yanofskyibacteriota</taxon>
    </lineage>
</organism>
<dbReference type="SMART" id="SM00487">
    <property type="entry name" value="DEXDc"/>
    <property type="match status" value="1"/>
</dbReference>
<dbReference type="InterPro" id="IPR014001">
    <property type="entry name" value="Helicase_ATP-bd"/>
</dbReference>
<name>A0A1F8EHA9_9BACT</name>
<dbReference type="InterPro" id="IPR001943">
    <property type="entry name" value="UVR_dom"/>
</dbReference>
<keyword evidence="4 7" id="KW-0267">Excision nuclease</keyword>
<evidence type="ECO:0000256" key="7">
    <source>
        <dbReference type="RuleBase" id="RU003587"/>
    </source>
</evidence>
<dbReference type="PANTHER" id="PTHR24029:SF0">
    <property type="entry name" value="UVRABC SYSTEM PROTEIN B"/>
    <property type="match status" value="1"/>
</dbReference>
<evidence type="ECO:0000256" key="6">
    <source>
        <dbReference type="ARBA" id="ARBA00029504"/>
    </source>
</evidence>
<keyword evidence="7" id="KW-0742">SOS response</keyword>
<feature type="domain" description="Helicase ATP-binding" evidence="9">
    <location>
        <begin position="23"/>
        <end position="156"/>
    </location>
</feature>
<dbReference type="Pfam" id="PF00271">
    <property type="entry name" value="Helicase_C"/>
    <property type="match status" value="1"/>
</dbReference>
<dbReference type="Pfam" id="PF02151">
    <property type="entry name" value="UVR"/>
    <property type="match status" value="1"/>
</dbReference>
<feature type="domain" description="Helicase C-terminal" evidence="10">
    <location>
        <begin position="450"/>
        <end position="612"/>
    </location>
</feature>
<dbReference type="PROSITE" id="PS50151">
    <property type="entry name" value="UVR"/>
    <property type="match status" value="1"/>
</dbReference>
<comment type="similarity">
    <text evidence="2 7">Belongs to the UvrB family.</text>
</comment>
<comment type="caution">
    <text evidence="11">The sequence shown here is derived from an EMBL/GenBank/DDBJ whole genome shotgun (WGS) entry which is preliminary data.</text>
</comment>
<dbReference type="CDD" id="cd18790">
    <property type="entry name" value="SF2_C_UvrB"/>
    <property type="match status" value="1"/>
</dbReference>
<dbReference type="EMBL" id="MGIZ01000001">
    <property type="protein sequence ID" value="OGN00193.1"/>
    <property type="molecule type" value="Genomic_DNA"/>
</dbReference>
<gene>
    <name evidence="11" type="ORF">A2817_03520</name>
</gene>
<dbReference type="Gene3D" id="3.40.50.300">
    <property type="entry name" value="P-loop containing nucleotide triphosphate hydrolases"/>
    <property type="match status" value="3"/>
</dbReference>
<comment type="subunit">
    <text evidence="5 7">Forms a heterotetramer with UvrA during the search for lesions. Interacts with UvrC in an incision complex.</text>
</comment>